<sequence length="315" mass="37063">MDVSLSQIWLSWQAFQRGKKRTTEMDIFTYNLEENLSQVHHDLVTGTYKHGLYRTFQVTDKKKRTISVAPILDRIVHRLVNEYLTALFDKSFIYDVWSCRKGKGLLRAIERTQYLLGKYRYGYVWRSDITKFFDTVDHKILKNTVRRKVFDRGALKIIDRIVDSYYVKEKGTGMPIGNLTSQIFANIYLNELDRFVEHTVKPLGYLRYGDDFLVVAENSQIAKEYEILITFFINNILKLTINNKNSLIIPVASGLHFLGCDIYPNMRRLQKRLRKRILTYLNLENSGSYRGLVTKHNDTSMKNLIDWMLVEKVGY</sequence>
<dbReference type="SUPFAM" id="SSF56672">
    <property type="entry name" value="DNA/RNA polymerases"/>
    <property type="match status" value="1"/>
</dbReference>
<gene>
    <name evidence="2" type="ORF">A2799_00650</name>
</gene>
<dbReference type="EMBL" id="MFZH01000004">
    <property type="protein sequence ID" value="OGK19829.1"/>
    <property type="molecule type" value="Genomic_DNA"/>
</dbReference>
<dbReference type="InterPro" id="IPR000477">
    <property type="entry name" value="RT_dom"/>
</dbReference>
<evidence type="ECO:0000313" key="3">
    <source>
        <dbReference type="Proteomes" id="UP000176850"/>
    </source>
</evidence>
<evidence type="ECO:0000259" key="1">
    <source>
        <dbReference type="PROSITE" id="PS50878"/>
    </source>
</evidence>
<dbReference type="CDD" id="cd01651">
    <property type="entry name" value="RT_G2_intron"/>
    <property type="match status" value="1"/>
</dbReference>
<dbReference type="AlphaFoldDB" id="A0A1F7GLL6"/>
<dbReference type="InterPro" id="IPR043502">
    <property type="entry name" value="DNA/RNA_pol_sf"/>
</dbReference>
<evidence type="ECO:0000313" key="2">
    <source>
        <dbReference type="EMBL" id="OGK19829.1"/>
    </source>
</evidence>
<organism evidence="2 3">
    <name type="scientific">Candidatus Roizmanbacteria bacterium RIFCSPHIGHO2_01_FULL_39_24</name>
    <dbReference type="NCBI Taxonomy" id="1802032"/>
    <lineage>
        <taxon>Bacteria</taxon>
        <taxon>Candidatus Roizmaniibacteriota</taxon>
    </lineage>
</organism>
<protein>
    <recommendedName>
        <fullName evidence="1">Reverse transcriptase domain-containing protein</fullName>
    </recommendedName>
</protein>
<accession>A0A1F7GLL6</accession>
<dbReference type="Pfam" id="PF00078">
    <property type="entry name" value="RVT_1"/>
    <property type="match status" value="1"/>
</dbReference>
<name>A0A1F7GLL6_9BACT</name>
<dbReference type="PANTHER" id="PTHR34047">
    <property type="entry name" value="NUCLEAR INTRON MATURASE 1, MITOCHONDRIAL-RELATED"/>
    <property type="match status" value="1"/>
</dbReference>
<dbReference type="Proteomes" id="UP000176850">
    <property type="component" value="Unassembled WGS sequence"/>
</dbReference>
<feature type="domain" description="Reverse transcriptase" evidence="1">
    <location>
        <begin position="37"/>
        <end position="262"/>
    </location>
</feature>
<dbReference type="InterPro" id="IPR051083">
    <property type="entry name" value="GrpII_Intron_Splice-Mob/Def"/>
</dbReference>
<dbReference type="PROSITE" id="PS50878">
    <property type="entry name" value="RT_POL"/>
    <property type="match status" value="1"/>
</dbReference>
<comment type="caution">
    <text evidence="2">The sequence shown here is derived from an EMBL/GenBank/DDBJ whole genome shotgun (WGS) entry which is preliminary data.</text>
</comment>
<reference evidence="2 3" key="1">
    <citation type="journal article" date="2016" name="Nat. Commun.">
        <title>Thousands of microbial genomes shed light on interconnected biogeochemical processes in an aquifer system.</title>
        <authorList>
            <person name="Anantharaman K."/>
            <person name="Brown C.T."/>
            <person name="Hug L.A."/>
            <person name="Sharon I."/>
            <person name="Castelle C.J."/>
            <person name="Probst A.J."/>
            <person name="Thomas B.C."/>
            <person name="Singh A."/>
            <person name="Wilkins M.J."/>
            <person name="Karaoz U."/>
            <person name="Brodie E.L."/>
            <person name="Williams K.H."/>
            <person name="Hubbard S.S."/>
            <person name="Banfield J.F."/>
        </authorList>
    </citation>
    <scope>NUCLEOTIDE SEQUENCE [LARGE SCALE GENOMIC DNA]</scope>
</reference>
<dbReference type="PANTHER" id="PTHR34047:SF8">
    <property type="entry name" value="PROTEIN YKFC"/>
    <property type="match status" value="1"/>
</dbReference>
<proteinExistence type="predicted"/>